<name>A0A6J7ZMM6_PLARU</name>
<gene>
    <name evidence="2" type="ORF">PLAN_40488</name>
</gene>
<feature type="compositionally biased region" description="Gly residues" evidence="1">
    <location>
        <begin position="31"/>
        <end position="41"/>
    </location>
</feature>
<feature type="region of interest" description="Disordered" evidence="1">
    <location>
        <begin position="1"/>
        <end position="41"/>
    </location>
</feature>
<accession>A0A6J7ZMM6</accession>
<comment type="caution">
    <text evidence="2">The sequence shown here is derived from an EMBL/GenBank/DDBJ whole genome shotgun (WGS) entry which is preliminary data.</text>
</comment>
<dbReference type="EMBL" id="CZCZ02000014">
    <property type="protein sequence ID" value="CAC5344073.1"/>
    <property type="molecule type" value="Genomic_DNA"/>
</dbReference>
<sequence>MQNKNNIAGNREHRNTGTPEQPPQTPRARGARGGGNRVEDV</sequence>
<dbReference type="EMBL" id="LR812490">
    <property type="protein sequence ID" value="CAC5344073.1"/>
    <property type="molecule type" value="Genomic_DNA"/>
</dbReference>
<evidence type="ECO:0000313" key="2">
    <source>
        <dbReference type="EMBL" id="CAC5344073.1"/>
    </source>
</evidence>
<evidence type="ECO:0000313" key="3">
    <source>
        <dbReference type="Proteomes" id="UP000196521"/>
    </source>
</evidence>
<evidence type="ECO:0000256" key="1">
    <source>
        <dbReference type="SAM" id="MobiDB-lite"/>
    </source>
</evidence>
<dbReference type="AlphaFoldDB" id="A0A6J7ZMM6"/>
<proteinExistence type="predicted"/>
<keyword evidence="3" id="KW-1185">Reference proteome</keyword>
<organism evidence="2 3">
    <name type="scientific">Planktothrix rubescens CCAP 1459/22</name>
    <dbReference type="NCBI Taxonomy" id="329571"/>
    <lineage>
        <taxon>Bacteria</taxon>
        <taxon>Bacillati</taxon>
        <taxon>Cyanobacteriota</taxon>
        <taxon>Cyanophyceae</taxon>
        <taxon>Oscillatoriophycideae</taxon>
        <taxon>Oscillatoriales</taxon>
        <taxon>Microcoleaceae</taxon>
        <taxon>Planktothrix</taxon>
    </lineage>
</organism>
<reference evidence="2" key="1">
    <citation type="submission" date="2020-05" db="EMBL/GenBank/DDBJ databases">
        <authorList>
            <consortium name="Genoscope - CEA"/>
            <person name="William W."/>
        </authorList>
    </citation>
    <scope>NUCLEOTIDE SEQUENCE [LARGE SCALE GENOMIC DNA]</scope>
    <source>
        <strain evidence="2">PCC 7821</strain>
    </source>
</reference>
<protein>
    <submittedName>
        <fullName evidence="2">Uncharacterized protein</fullName>
    </submittedName>
</protein>
<dbReference type="Proteomes" id="UP000196521">
    <property type="component" value="Chromosome"/>
</dbReference>